<accession>A0A7J6MG61</accession>
<comment type="similarity">
    <text evidence="1">Belongs to the protein kinase superfamily. CMGC Ser/Thr protein kinase family. CDC2/CDKX subfamily.</text>
</comment>
<comment type="caution">
    <text evidence="11">The sequence shown here is derived from an EMBL/GenBank/DDBJ whole genome shotgun (WGS) entry which is preliminary data.</text>
</comment>
<dbReference type="InterPro" id="IPR008271">
    <property type="entry name" value="Ser/Thr_kinase_AS"/>
</dbReference>
<evidence type="ECO:0000313" key="11">
    <source>
        <dbReference type="EMBL" id="KAF4670454.1"/>
    </source>
</evidence>
<dbReference type="Gene3D" id="3.30.200.20">
    <property type="entry name" value="Phosphorylase Kinase, domain 1"/>
    <property type="match status" value="1"/>
</dbReference>
<evidence type="ECO:0000259" key="10">
    <source>
        <dbReference type="PROSITE" id="PS50011"/>
    </source>
</evidence>
<keyword evidence="3" id="KW-0067">ATP-binding</keyword>
<evidence type="ECO:0000256" key="9">
    <source>
        <dbReference type="SAM" id="MobiDB-lite"/>
    </source>
</evidence>
<dbReference type="Proteomes" id="UP000591131">
    <property type="component" value="Unassembled WGS sequence"/>
</dbReference>
<evidence type="ECO:0000256" key="1">
    <source>
        <dbReference type="ARBA" id="ARBA00006485"/>
    </source>
</evidence>
<dbReference type="PROSITE" id="PS00108">
    <property type="entry name" value="PROTEIN_KINASE_ST"/>
    <property type="match status" value="1"/>
</dbReference>
<organism evidence="11 12">
    <name type="scientific">Perkinsus chesapeaki</name>
    <name type="common">Clam parasite</name>
    <name type="synonym">Perkinsus andrewsi</name>
    <dbReference type="NCBI Taxonomy" id="330153"/>
    <lineage>
        <taxon>Eukaryota</taxon>
        <taxon>Sar</taxon>
        <taxon>Alveolata</taxon>
        <taxon>Perkinsozoa</taxon>
        <taxon>Perkinsea</taxon>
        <taxon>Perkinsida</taxon>
        <taxon>Perkinsidae</taxon>
        <taxon>Perkinsus</taxon>
    </lineage>
</organism>
<dbReference type="Pfam" id="PF00069">
    <property type="entry name" value="Pkinase"/>
    <property type="match status" value="1"/>
</dbReference>
<comment type="subunit">
    <text evidence="4">May form a complex composed of at least the catalytic subunit CRK2 and a cyclin.</text>
</comment>
<evidence type="ECO:0000313" key="12">
    <source>
        <dbReference type="Proteomes" id="UP000591131"/>
    </source>
</evidence>
<protein>
    <recommendedName>
        <fullName evidence="5">Cyclin-dependent kinase 2 homolog</fullName>
    </recommendedName>
    <alternativeName>
        <fullName evidence="6">Cell division control protein 2 homolog</fullName>
    </alternativeName>
    <alternativeName>
        <fullName evidence="7">cdc2-related kinase 2</fullName>
    </alternativeName>
</protein>
<feature type="domain" description="Protein kinase" evidence="10">
    <location>
        <begin position="4"/>
        <end position="333"/>
    </location>
</feature>
<reference evidence="11 12" key="1">
    <citation type="submission" date="2020-04" db="EMBL/GenBank/DDBJ databases">
        <title>Perkinsus chesapeaki whole genome sequence.</title>
        <authorList>
            <person name="Bogema D.R."/>
        </authorList>
    </citation>
    <scope>NUCLEOTIDE SEQUENCE [LARGE SCALE GENOMIC DNA]</scope>
    <source>
        <strain evidence="11">ATCC PRA-425</strain>
    </source>
</reference>
<dbReference type="SUPFAM" id="SSF56112">
    <property type="entry name" value="Protein kinase-like (PK-like)"/>
    <property type="match status" value="1"/>
</dbReference>
<dbReference type="PANTHER" id="PTHR24056:SF400">
    <property type="entry name" value="KINASE, PUTATIVE-RELATED"/>
    <property type="match status" value="1"/>
</dbReference>
<evidence type="ECO:0000256" key="2">
    <source>
        <dbReference type="ARBA" id="ARBA00022741"/>
    </source>
</evidence>
<keyword evidence="11" id="KW-0808">Transferase</keyword>
<keyword evidence="8" id="KW-0175">Coiled coil</keyword>
<keyword evidence="12" id="KW-1185">Reference proteome</keyword>
<evidence type="ECO:0000256" key="5">
    <source>
        <dbReference type="ARBA" id="ARBA00039612"/>
    </source>
</evidence>
<evidence type="ECO:0000256" key="4">
    <source>
        <dbReference type="ARBA" id="ARBA00038543"/>
    </source>
</evidence>
<evidence type="ECO:0000256" key="8">
    <source>
        <dbReference type="SAM" id="Coils"/>
    </source>
</evidence>
<keyword evidence="2" id="KW-0547">Nucleotide-binding</keyword>
<evidence type="ECO:0000256" key="6">
    <source>
        <dbReference type="ARBA" id="ARBA00041902"/>
    </source>
</evidence>
<keyword evidence="11" id="KW-0418">Kinase</keyword>
<dbReference type="AlphaFoldDB" id="A0A7J6MG61"/>
<feature type="coiled-coil region" evidence="8">
    <location>
        <begin position="613"/>
        <end position="704"/>
    </location>
</feature>
<dbReference type="InterPro" id="IPR011009">
    <property type="entry name" value="Kinase-like_dom_sf"/>
</dbReference>
<dbReference type="InterPro" id="IPR050108">
    <property type="entry name" value="CDK"/>
</dbReference>
<dbReference type="GO" id="GO:0004674">
    <property type="term" value="F:protein serine/threonine kinase activity"/>
    <property type="evidence" value="ECO:0007669"/>
    <property type="project" value="TreeGrafter"/>
</dbReference>
<feature type="region of interest" description="Disordered" evidence="9">
    <location>
        <begin position="393"/>
        <end position="412"/>
    </location>
</feature>
<sequence>MEKYETLETVGEGTYGIVYKGRLRRSSDDDVTTCRDSQDYVAIKKFRKPEGKEDSVKRTAARETSLLHELKHPNIVNLHEVISTQDGTLYLIFEFAPETLLDLIERHSPDASSCTSSFLESSNRASGIGIAKTLTIAKQLVSALGFVHSKGVVHRDVKPENILLTGDRLDTVKLCDFGFARYLADDNNGSPCQGRKEAANLTEYVSTRWYRAPELLVGPIRRRGRNGTYKQSIDVWALGCVIAECDSGEPAFPGDSDIATLRLINDALPVCTPVTRQSVLSSSARQSTPRFIKERYNAELHPFLSGCLTYDSNDRPPCSDLLSLLDTCTASLIVETNMGTLFEPSAAHNCGPKRKRSDASSSCEGVIESAGVTCKRHREGTLMTVKRCLITASTPGSGSDPSTSASGSSSMLPTPILASRKSLCEWRPDLTLCLPSLFEPRVFFRDMEGSVRQVHAQRLRAHAAPPHHSSRVQKLVHPHALVLPYRAIKEGDPYVGGVVYRTAPIKHHLRVKVRTPDKISTYEHDYSSIAMRPKLEVCDALSTKHRVVCDSSFAGVAKYGSERKGEHGRRNSQAKSEYLQQKNQLHSYIRTLENRLSQAESLLSSQAGASDAIDQLKSSNAALSQQLAAARMAANKYRDQCDKLREELKQCYSANDQKSTFAIQTSGCVMADARSRITALTEALEVKTAQFEQLKDEVARLRDGTLISKLSNRVSDLYKEPSLQWLVRRPLYSTESIPPSSRGSLHDAEDKVLTGVRSKIWERNPNALAFNEVSLPDLTVYRTDNKFLGVYNLYEVALLEVELVPSSSTIGGFVRLTAVICLLGFVYRYLESITPEVLLERQQPSRAVIKAYMSTRARALSAQAGLVAKDVALGDHPGSIFIPAFQEARSMSSAYRGGRVYRALLLAWEVSAKRSPNRRASDVATTVVDSYLAAYQMLGVILAKRYVVDRGGELLMNPLLRDGLVACAKALRASGQSVGTGTQS</sequence>
<dbReference type="GO" id="GO:0005524">
    <property type="term" value="F:ATP binding"/>
    <property type="evidence" value="ECO:0007669"/>
    <property type="project" value="UniProtKB-KW"/>
</dbReference>
<dbReference type="Gene3D" id="1.10.510.10">
    <property type="entry name" value="Transferase(Phosphotransferase) domain 1"/>
    <property type="match status" value="1"/>
</dbReference>
<dbReference type="OrthoDB" id="444292at2759"/>
<dbReference type="EMBL" id="JAAPAO010000152">
    <property type="protein sequence ID" value="KAF4670454.1"/>
    <property type="molecule type" value="Genomic_DNA"/>
</dbReference>
<feature type="compositionally biased region" description="Low complexity" evidence="9">
    <location>
        <begin position="393"/>
        <end position="410"/>
    </location>
</feature>
<evidence type="ECO:0000256" key="3">
    <source>
        <dbReference type="ARBA" id="ARBA00022840"/>
    </source>
</evidence>
<proteinExistence type="inferred from homology"/>
<dbReference type="InterPro" id="IPR000719">
    <property type="entry name" value="Prot_kinase_dom"/>
</dbReference>
<dbReference type="SMART" id="SM00220">
    <property type="entry name" value="S_TKc"/>
    <property type="match status" value="1"/>
</dbReference>
<evidence type="ECO:0000256" key="7">
    <source>
        <dbReference type="ARBA" id="ARBA00042858"/>
    </source>
</evidence>
<dbReference type="PROSITE" id="PS50011">
    <property type="entry name" value="PROTEIN_KINASE_DOM"/>
    <property type="match status" value="1"/>
</dbReference>
<dbReference type="PANTHER" id="PTHR24056">
    <property type="entry name" value="CELL DIVISION PROTEIN KINASE"/>
    <property type="match status" value="1"/>
</dbReference>
<dbReference type="GO" id="GO:0005634">
    <property type="term" value="C:nucleus"/>
    <property type="evidence" value="ECO:0007669"/>
    <property type="project" value="TreeGrafter"/>
</dbReference>
<gene>
    <name evidence="11" type="primary">CDKL3</name>
    <name evidence="11" type="ORF">FOL47_002042</name>
</gene>
<name>A0A7J6MG61_PERCH</name>